<sequence>MLVSGSCLKPDSAHFNTLLSVIPRDVLLIWLKEIHGFAIKQKGIINVDSIDDDKLRAYIVPGLYANSPLLARLSPKDTQLLRLLILSTTKTQTESDSENNSRLKQLKDLFNFRGHDICNMGIHGHAYRVGFESATAVNNALIDMYARKNKIKLSERVFKRTPGKDVVC</sequence>
<accession>A0A835M7Q5</accession>
<evidence type="ECO:0000313" key="1">
    <source>
        <dbReference type="EMBL" id="KAF9622375.1"/>
    </source>
</evidence>
<name>A0A835M7Q5_9MAGN</name>
<protein>
    <submittedName>
        <fullName evidence="1">Uncharacterized protein</fullName>
    </submittedName>
</protein>
<dbReference type="EMBL" id="JADFTS010000002">
    <property type="protein sequence ID" value="KAF9622375.1"/>
    <property type="molecule type" value="Genomic_DNA"/>
</dbReference>
<keyword evidence="2" id="KW-1185">Reference proteome</keyword>
<gene>
    <name evidence="1" type="ORF">IFM89_031178</name>
</gene>
<dbReference type="Proteomes" id="UP000631114">
    <property type="component" value="Unassembled WGS sequence"/>
</dbReference>
<comment type="caution">
    <text evidence="1">The sequence shown here is derived from an EMBL/GenBank/DDBJ whole genome shotgun (WGS) entry which is preliminary data.</text>
</comment>
<evidence type="ECO:0000313" key="2">
    <source>
        <dbReference type="Proteomes" id="UP000631114"/>
    </source>
</evidence>
<reference evidence="1 2" key="1">
    <citation type="submission" date="2020-10" db="EMBL/GenBank/DDBJ databases">
        <title>The Coptis chinensis genome and diversification of protoberbering-type alkaloids.</title>
        <authorList>
            <person name="Wang B."/>
            <person name="Shu S."/>
            <person name="Song C."/>
            <person name="Liu Y."/>
        </authorList>
    </citation>
    <scope>NUCLEOTIDE SEQUENCE [LARGE SCALE GENOMIC DNA]</scope>
    <source>
        <strain evidence="1">HL-2020</strain>
        <tissue evidence="1">Leaf</tissue>
    </source>
</reference>
<dbReference type="AlphaFoldDB" id="A0A835M7Q5"/>
<proteinExistence type="predicted"/>
<organism evidence="1 2">
    <name type="scientific">Coptis chinensis</name>
    <dbReference type="NCBI Taxonomy" id="261450"/>
    <lineage>
        <taxon>Eukaryota</taxon>
        <taxon>Viridiplantae</taxon>
        <taxon>Streptophyta</taxon>
        <taxon>Embryophyta</taxon>
        <taxon>Tracheophyta</taxon>
        <taxon>Spermatophyta</taxon>
        <taxon>Magnoliopsida</taxon>
        <taxon>Ranunculales</taxon>
        <taxon>Ranunculaceae</taxon>
        <taxon>Coptidoideae</taxon>
        <taxon>Coptis</taxon>
    </lineage>
</organism>